<dbReference type="Proteomes" id="UP000019141">
    <property type="component" value="Unassembled WGS sequence"/>
</dbReference>
<reference evidence="1 2" key="1">
    <citation type="journal article" date="2014" name="Nature">
        <title>An environmental bacterial taxon with a large and distinct metabolic repertoire.</title>
        <authorList>
            <person name="Wilson M.C."/>
            <person name="Mori T."/>
            <person name="Ruckert C."/>
            <person name="Uria A.R."/>
            <person name="Helf M.J."/>
            <person name="Takada K."/>
            <person name="Gernert C."/>
            <person name="Steffens U.A."/>
            <person name="Heycke N."/>
            <person name="Schmitt S."/>
            <person name="Rinke C."/>
            <person name="Helfrich E.J."/>
            <person name="Brachmann A.O."/>
            <person name="Gurgui C."/>
            <person name="Wakimoto T."/>
            <person name="Kracht M."/>
            <person name="Crusemann M."/>
            <person name="Hentschel U."/>
            <person name="Abe I."/>
            <person name="Matsunaga S."/>
            <person name="Kalinowski J."/>
            <person name="Takeyama H."/>
            <person name="Piel J."/>
        </authorList>
    </citation>
    <scope>NUCLEOTIDE SEQUENCE [LARGE SCALE GENOMIC DNA]</scope>
    <source>
        <strain evidence="2">TSY1</strain>
    </source>
</reference>
<dbReference type="AlphaFoldDB" id="W4L1P3"/>
<sequence>MLRRQSIEKVPRVPRSHQSLLSTPDHLWHVIMIVCMVAVTAEAEQLTANIDVICALCLLKVALNKPMIAPCSIQTQTFMVHRMIPSGTKDGIVGSADTGPATCFFLGKSTAIGQKGVG</sequence>
<evidence type="ECO:0000313" key="1">
    <source>
        <dbReference type="EMBL" id="ETW92003.1"/>
    </source>
</evidence>
<accession>W4L1P3</accession>
<protein>
    <submittedName>
        <fullName evidence="1">Uncharacterized protein</fullName>
    </submittedName>
</protein>
<gene>
    <name evidence="1" type="ORF">ETSY1_45710</name>
</gene>
<dbReference type="HOGENOM" id="CLU_2068824_0_0_7"/>
<comment type="caution">
    <text evidence="1">The sequence shown here is derived from an EMBL/GenBank/DDBJ whole genome shotgun (WGS) entry which is preliminary data.</text>
</comment>
<evidence type="ECO:0000313" key="2">
    <source>
        <dbReference type="Proteomes" id="UP000019141"/>
    </source>
</evidence>
<dbReference type="EMBL" id="AZHW01001750">
    <property type="protein sequence ID" value="ETW92003.1"/>
    <property type="molecule type" value="Genomic_DNA"/>
</dbReference>
<organism evidence="1 2">
    <name type="scientific">Entotheonella factor</name>
    <dbReference type="NCBI Taxonomy" id="1429438"/>
    <lineage>
        <taxon>Bacteria</taxon>
        <taxon>Pseudomonadati</taxon>
        <taxon>Nitrospinota/Tectimicrobiota group</taxon>
        <taxon>Candidatus Tectimicrobiota</taxon>
        <taxon>Candidatus Entotheonellia</taxon>
        <taxon>Candidatus Entotheonellales</taxon>
        <taxon>Candidatus Entotheonellaceae</taxon>
        <taxon>Candidatus Entotheonella</taxon>
    </lineage>
</organism>
<keyword evidence="2" id="KW-1185">Reference proteome</keyword>
<name>W4L1P3_ENTF1</name>
<proteinExistence type="predicted"/>